<keyword evidence="2" id="KW-1185">Reference proteome</keyword>
<organism evidence="1 2">
    <name type="scientific">Streptomyces anandii</name>
    <dbReference type="NCBI Taxonomy" id="285454"/>
    <lineage>
        <taxon>Bacteria</taxon>
        <taxon>Bacillati</taxon>
        <taxon>Actinomycetota</taxon>
        <taxon>Actinomycetes</taxon>
        <taxon>Kitasatosporales</taxon>
        <taxon>Streptomycetaceae</taxon>
        <taxon>Streptomyces</taxon>
    </lineage>
</organism>
<accession>A0ABW6H7E2</accession>
<protein>
    <submittedName>
        <fullName evidence="1">Uncharacterized protein</fullName>
    </submittedName>
</protein>
<proteinExistence type="predicted"/>
<gene>
    <name evidence="1" type="ORF">ACFW88_18725</name>
</gene>
<evidence type="ECO:0000313" key="1">
    <source>
        <dbReference type="EMBL" id="MFE1752548.1"/>
    </source>
</evidence>
<reference evidence="1 2" key="1">
    <citation type="submission" date="2024-09" db="EMBL/GenBank/DDBJ databases">
        <title>The Natural Products Discovery Center: Release of the First 8490 Sequenced Strains for Exploring Actinobacteria Biosynthetic Diversity.</title>
        <authorList>
            <person name="Kalkreuter E."/>
            <person name="Kautsar S.A."/>
            <person name="Yang D."/>
            <person name="Bader C.D."/>
            <person name="Teijaro C.N."/>
            <person name="Fluegel L."/>
            <person name="Davis C.M."/>
            <person name="Simpson J.R."/>
            <person name="Lauterbach L."/>
            <person name="Steele A.D."/>
            <person name="Gui C."/>
            <person name="Meng S."/>
            <person name="Li G."/>
            <person name="Viehrig K."/>
            <person name="Ye F."/>
            <person name="Su P."/>
            <person name="Kiefer A.F."/>
            <person name="Nichols A."/>
            <person name="Cepeda A.J."/>
            <person name="Yan W."/>
            <person name="Fan B."/>
            <person name="Jiang Y."/>
            <person name="Adhikari A."/>
            <person name="Zheng C.-J."/>
            <person name="Schuster L."/>
            <person name="Cowan T.M."/>
            <person name="Smanski M.J."/>
            <person name="Chevrette M.G."/>
            <person name="De Carvalho L.P.S."/>
            <person name="Shen B."/>
        </authorList>
    </citation>
    <scope>NUCLEOTIDE SEQUENCE [LARGE SCALE GENOMIC DNA]</scope>
    <source>
        <strain evidence="1 2">NPDC059500</strain>
    </source>
</reference>
<dbReference type="Proteomes" id="UP001599756">
    <property type="component" value="Unassembled WGS sequence"/>
</dbReference>
<evidence type="ECO:0000313" key="2">
    <source>
        <dbReference type="Proteomes" id="UP001599756"/>
    </source>
</evidence>
<dbReference type="RefSeq" id="WP_381841667.1">
    <property type="nucleotide sequence ID" value="NZ_JBHYTS010000027.1"/>
</dbReference>
<sequence>MATRPAPEPDDGDHRPDHYDVRTHAVSGQVIVGRHNTVSQTTVGGPTPEPVTDGELAALRAEFSRLRDLVPGNEPNGERARELLDELEESATSAEPDLSTMEYVLRWFRRSLPALAGAVSSLVLHPVTGRLVEAAGDTLADDFRRRFGGE</sequence>
<comment type="caution">
    <text evidence="1">The sequence shown here is derived from an EMBL/GenBank/DDBJ whole genome shotgun (WGS) entry which is preliminary data.</text>
</comment>
<name>A0ABW6H7E2_9ACTN</name>
<dbReference type="EMBL" id="JBHYTS010000027">
    <property type="protein sequence ID" value="MFE1752548.1"/>
    <property type="molecule type" value="Genomic_DNA"/>
</dbReference>